<dbReference type="Proteomes" id="UP000177583">
    <property type="component" value="Unassembled WGS sequence"/>
</dbReference>
<proteinExistence type="predicted"/>
<dbReference type="AlphaFoldDB" id="A0A1F6GT98"/>
<evidence type="ECO:0000313" key="1">
    <source>
        <dbReference type="EMBL" id="OGH01416.1"/>
    </source>
</evidence>
<name>A0A1F6GT98_9PROT</name>
<gene>
    <name evidence="1" type="ORF">A2557_09510</name>
</gene>
<sequence length="187" mass="21702">MLLLVGTAWGEESDAMPWAVEQVSTQEMYLRWAKHSPEEIIAHAQKAVRYIQENGPSIFGEFNDPNSDQWWPGRPFFSPVMVMRCDELRLATHPIPKFYPTMIQPGFIKKFTDTRGEHTFFYLCAKLASQSKGAWTKQLHFWPGTQEPVWMAVLGLNIPGTPYQVHAFYITPQPDLEKLNQRLYQKK</sequence>
<comment type="caution">
    <text evidence="1">The sequence shown here is derived from an EMBL/GenBank/DDBJ whole genome shotgun (WGS) entry which is preliminary data.</text>
</comment>
<accession>A0A1F6GT98</accession>
<protein>
    <submittedName>
        <fullName evidence="1">Uncharacterized protein</fullName>
    </submittedName>
</protein>
<organism evidence="1 2">
    <name type="scientific">Candidatus Lambdaproteobacteria bacterium RIFOXYD2_FULL_56_26</name>
    <dbReference type="NCBI Taxonomy" id="1817773"/>
    <lineage>
        <taxon>Bacteria</taxon>
        <taxon>Pseudomonadati</taxon>
        <taxon>Pseudomonadota</taxon>
        <taxon>Candidatus Lambdaproteobacteria</taxon>
    </lineage>
</organism>
<evidence type="ECO:0000313" key="2">
    <source>
        <dbReference type="Proteomes" id="UP000177583"/>
    </source>
</evidence>
<dbReference type="EMBL" id="MFNF01000035">
    <property type="protein sequence ID" value="OGH01416.1"/>
    <property type="molecule type" value="Genomic_DNA"/>
</dbReference>
<reference evidence="1 2" key="1">
    <citation type="journal article" date="2016" name="Nat. Commun.">
        <title>Thousands of microbial genomes shed light on interconnected biogeochemical processes in an aquifer system.</title>
        <authorList>
            <person name="Anantharaman K."/>
            <person name="Brown C.T."/>
            <person name="Hug L.A."/>
            <person name="Sharon I."/>
            <person name="Castelle C.J."/>
            <person name="Probst A.J."/>
            <person name="Thomas B.C."/>
            <person name="Singh A."/>
            <person name="Wilkins M.J."/>
            <person name="Karaoz U."/>
            <person name="Brodie E.L."/>
            <person name="Williams K.H."/>
            <person name="Hubbard S.S."/>
            <person name="Banfield J.F."/>
        </authorList>
    </citation>
    <scope>NUCLEOTIDE SEQUENCE [LARGE SCALE GENOMIC DNA]</scope>
</reference>